<dbReference type="EC" id="2.1.1.-" evidence="1"/>
<keyword evidence="1" id="KW-0969">Cilium</keyword>
<dbReference type="KEGG" id="yef:FORC2_1136"/>
<accession>A0A9P1PSS4</accession>
<evidence type="ECO:0000313" key="1">
    <source>
        <dbReference type="EMBL" id="CNE92536.1"/>
    </source>
</evidence>
<protein>
    <submittedName>
        <fullName evidence="1">Flagellin lysine-N-methylase</fullName>
        <ecNumber evidence="1">2.1.1.-</ecNumber>
    </submittedName>
</protein>
<dbReference type="GO" id="GO:0032259">
    <property type="term" value="P:methylation"/>
    <property type="evidence" value="ECO:0007669"/>
    <property type="project" value="UniProtKB-KW"/>
</dbReference>
<name>A0A9P1PSS4_YEREN</name>
<dbReference type="Proteomes" id="UP000041356">
    <property type="component" value="Unassembled WGS sequence"/>
</dbReference>
<reference evidence="1 2" key="1">
    <citation type="submission" date="2015-03" db="EMBL/GenBank/DDBJ databases">
        <authorList>
            <consortium name="Pathogen Informatics"/>
            <person name="Murphy D."/>
        </authorList>
    </citation>
    <scope>NUCLEOTIDE SEQUENCE [LARGE SCALE GENOMIC DNA]</scope>
    <source>
        <strain evidence="1 2">IP27818</strain>
    </source>
</reference>
<gene>
    <name evidence="1" type="primary">fliB_1</name>
    <name evidence="1" type="ORF">ERS137939_00230</name>
</gene>
<dbReference type="EMBL" id="CPZF01000001">
    <property type="protein sequence ID" value="CNE92536.1"/>
    <property type="molecule type" value="Genomic_DNA"/>
</dbReference>
<keyword evidence="1" id="KW-0808">Transferase</keyword>
<sequence length="401" mass="46769">MKELQIIQPQFVEHFSCVGSACRDHCCNGWDISIDKNTYRKYKNSQNQAIRNIAIKNISVTRTSQSDWAKIRLKEDGNCPYLDEARLCEVHKRLGGEALSKICTTYPRSSYSYKGEKFNTLTLSCPEVARLVLFDPNAFNMHEETVKQQQNFNDIEINTEGRLINYYCNQLVLIPGENVEENIYAINIFIHCCQDIDKTDDDREEIISALYETIRDKLVSGDIKQKMAMIPFNANVRWHFLMIFQRRTVSALKTRGQKTLFNYMAFLIHHLMNEVDVNQLDARMAMLSSTWSDKVMPLLNQYPHILRNLFQYCFYHNQFAIKKPENMGKDFYGYSIDFFIIKSVISAFVIYNGTLSEDDIINIIYSYNIFRIHNSNSQDLLLANIDKINESDHITLLDLLN</sequence>
<keyword evidence="1" id="KW-0282">Flagellum</keyword>
<keyword evidence="1" id="KW-0966">Cell projection</keyword>
<dbReference type="RefSeq" id="WP_046694705.1">
    <property type="nucleotide sequence ID" value="NZ_CAKODN010000007.1"/>
</dbReference>
<dbReference type="NCBIfam" id="NF038110">
    <property type="entry name" value="Lys_methyl_FliB"/>
    <property type="match status" value="1"/>
</dbReference>
<comment type="caution">
    <text evidence="1">The sequence shown here is derived from an EMBL/GenBank/DDBJ whole genome shotgun (WGS) entry which is preliminary data.</text>
</comment>
<evidence type="ECO:0000313" key="2">
    <source>
        <dbReference type="Proteomes" id="UP000041356"/>
    </source>
</evidence>
<organism evidence="1 2">
    <name type="scientific">Yersinia enterocolitica</name>
    <dbReference type="NCBI Taxonomy" id="630"/>
    <lineage>
        <taxon>Bacteria</taxon>
        <taxon>Pseudomonadati</taxon>
        <taxon>Pseudomonadota</taxon>
        <taxon>Gammaproteobacteria</taxon>
        <taxon>Enterobacterales</taxon>
        <taxon>Yersiniaceae</taxon>
        <taxon>Yersinia</taxon>
    </lineage>
</organism>
<keyword evidence="1" id="KW-0489">Methyltransferase</keyword>
<dbReference type="GO" id="GO:0008168">
    <property type="term" value="F:methyltransferase activity"/>
    <property type="evidence" value="ECO:0007669"/>
    <property type="project" value="UniProtKB-KW"/>
</dbReference>
<proteinExistence type="predicted"/>
<dbReference type="AlphaFoldDB" id="A0A9P1PSS4"/>